<keyword evidence="4" id="KW-1185">Reference proteome</keyword>
<dbReference type="Proteomes" id="UP001562178">
    <property type="component" value="Unassembled WGS sequence"/>
</dbReference>
<feature type="transmembrane region" description="Helical" evidence="1">
    <location>
        <begin position="20"/>
        <end position="41"/>
    </location>
</feature>
<keyword evidence="1" id="KW-1133">Transmembrane helix</keyword>
<name>A0ABV4B8R7_9BURK</name>
<gene>
    <name evidence="3" type="primary">pilV</name>
    <name evidence="3" type="ORF">AB7A72_19890</name>
</gene>
<evidence type="ECO:0000259" key="2">
    <source>
        <dbReference type="Pfam" id="PF22150"/>
    </source>
</evidence>
<dbReference type="RefSeq" id="WP_239810485.1">
    <property type="nucleotide sequence ID" value="NZ_JBGBDC010000009.1"/>
</dbReference>
<keyword evidence="1" id="KW-0472">Membrane</keyword>
<dbReference type="InterPro" id="IPR013362">
    <property type="entry name" value="Pilus_4_PilV"/>
</dbReference>
<reference evidence="3 4" key="1">
    <citation type="journal article" date="2016" name="Int. J. Syst. Evol. Microbiol.">
        <title>Description of Comamonas sediminis sp. nov., isolated from lagoon sediments.</title>
        <authorList>
            <person name="Subhash Y."/>
            <person name="Bang J.J."/>
            <person name="You T.H."/>
            <person name="Lee S.S."/>
        </authorList>
    </citation>
    <scope>NUCLEOTIDE SEQUENCE [LARGE SCALE GENOMIC DNA]</scope>
    <source>
        <strain evidence="3 4">JCM 31169</strain>
    </source>
</reference>
<comment type="caution">
    <text evidence="3">The sequence shown here is derived from an EMBL/GenBank/DDBJ whole genome shotgun (WGS) entry which is preliminary data.</text>
</comment>
<accession>A0ABV4B8R7</accession>
<evidence type="ECO:0000313" key="4">
    <source>
        <dbReference type="Proteomes" id="UP001562178"/>
    </source>
</evidence>
<dbReference type="PROSITE" id="PS00409">
    <property type="entry name" value="PROKAR_NTER_METHYL"/>
    <property type="match status" value="1"/>
</dbReference>
<proteinExistence type="predicted"/>
<dbReference type="EMBL" id="JBGBDC010000009">
    <property type="protein sequence ID" value="MEY2253290.1"/>
    <property type="molecule type" value="Genomic_DNA"/>
</dbReference>
<protein>
    <submittedName>
        <fullName evidence="3">Type IV pilus modification protein PilV</fullName>
    </submittedName>
</protein>
<sequence>MRRLTRISAAPRRQRGISLLESLIALVVAALGILGIVGVQLRTLSDTQTSVRREQAIRLIEDLSERMKVNPNAMANMSSYISDWDDTPTPSKICSNVVCTGAELAVYDVSQWKAFVSRALPLGDANLFTSAGEDVAANRRQLGVMIRWRENERKGADSDYRSAINAAADSGATVTCAEGYTCHLQYIPVSARCAPYKGTSTARYFCPGT</sequence>
<dbReference type="Pfam" id="PF22150">
    <property type="entry name" value="Tt1218-like"/>
    <property type="match status" value="1"/>
</dbReference>
<dbReference type="NCBIfam" id="TIGR02523">
    <property type="entry name" value="type_IV_pilV"/>
    <property type="match status" value="1"/>
</dbReference>
<dbReference type="InterPro" id="IPR012902">
    <property type="entry name" value="N_methyl_site"/>
</dbReference>
<evidence type="ECO:0000313" key="3">
    <source>
        <dbReference type="EMBL" id="MEY2253290.1"/>
    </source>
</evidence>
<organism evidence="3 4">
    <name type="scientific">Comamonas sediminis</name>
    <dbReference type="NCBI Taxonomy" id="1783360"/>
    <lineage>
        <taxon>Bacteria</taxon>
        <taxon>Pseudomonadati</taxon>
        <taxon>Pseudomonadota</taxon>
        <taxon>Betaproteobacteria</taxon>
        <taxon>Burkholderiales</taxon>
        <taxon>Comamonadaceae</taxon>
        <taxon>Comamonas</taxon>
    </lineage>
</organism>
<dbReference type="InterPro" id="IPR054402">
    <property type="entry name" value="Tt1218-like_dom"/>
</dbReference>
<evidence type="ECO:0000256" key="1">
    <source>
        <dbReference type="SAM" id="Phobius"/>
    </source>
</evidence>
<dbReference type="Pfam" id="PF07963">
    <property type="entry name" value="N_methyl"/>
    <property type="match status" value="1"/>
</dbReference>
<keyword evidence="1" id="KW-0812">Transmembrane</keyword>
<feature type="domain" description="Type IV pilin Tt1218-like" evidence="2">
    <location>
        <begin position="39"/>
        <end position="109"/>
    </location>
</feature>